<accession>A0A1G7FI35</accession>
<dbReference type="Pfam" id="PF13432">
    <property type="entry name" value="TPR_16"/>
    <property type="match status" value="1"/>
</dbReference>
<dbReference type="PANTHER" id="PTHR12558:SF13">
    <property type="entry name" value="CELL DIVISION CYCLE PROTEIN 27 HOMOLOG"/>
    <property type="match status" value="1"/>
</dbReference>
<dbReference type="SUPFAM" id="SSF48452">
    <property type="entry name" value="TPR-like"/>
    <property type="match status" value="2"/>
</dbReference>
<dbReference type="Pfam" id="PF13424">
    <property type="entry name" value="TPR_12"/>
    <property type="match status" value="1"/>
</dbReference>
<dbReference type="Gene3D" id="1.25.40.10">
    <property type="entry name" value="Tetratricopeptide repeat domain"/>
    <property type="match status" value="2"/>
</dbReference>
<name>A0A1G7FI35_9DEIN</name>
<dbReference type="RefSeq" id="WP_093006387.1">
    <property type="nucleotide sequence ID" value="NZ_FNBC01000009.1"/>
</dbReference>
<dbReference type="SMART" id="SM00028">
    <property type="entry name" value="TPR"/>
    <property type="match status" value="5"/>
</dbReference>
<dbReference type="PANTHER" id="PTHR12558">
    <property type="entry name" value="CELL DIVISION CYCLE 16,23,27"/>
    <property type="match status" value="1"/>
</dbReference>
<dbReference type="STRING" id="482827.SAMN04488243_10928"/>
<dbReference type="EMBL" id="FNBC01000009">
    <property type="protein sequence ID" value="SDE75594.1"/>
    <property type="molecule type" value="Genomic_DNA"/>
</dbReference>
<dbReference type="PROSITE" id="PS50005">
    <property type="entry name" value="TPR"/>
    <property type="match status" value="1"/>
</dbReference>
<keyword evidence="1" id="KW-0802">TPR repeat</keyword>
<feature type="repeat" description="TPR" evidence="1">
    <location>
        <begin position="479"/>
        <end position="512"/>
    </location>
</feature>
<evidence type="ECO:0000313" key="3">
    <source>
        <dbReference type="Proteomes" id="UP000199446"/>
    </source>
</evidence>
<evidence type="ECO:0000256" key="1">
    <source>
        <dbReference type="PROSITE-ProRule" id="PRU00339"/>
    </source>
</evidence>
<protein>
    <submittedName>
        <fullName evidence="2">Tetratricopeptide repeat-containing protein</fullName>
    </submittedName>
</protein>
<dbReference type="AlphaFoldDB" id="A0A1G7FI35"/>
<dbReference type="OrthoDB" id="30362at2"/>
<dbReference type="InterPro" id="IPR019734">
    <property type="entry name" value="TPR_rpt"/>
</dbReference>
<organism evidence="2 3">
    <name type="scientific">Thermus arciformis</name>
    <dbReference type="NCBI Taxonomy" id="482827"/>
    <lineage>
        <taxon>Bacteria</taxon>
        <taxon>Thermotogati</taxon>
        <taxon>Deinococcota</taxon>
        <taxon>Deinococci</taxon>
        <taxon>Thermales</taxon>
        <taxon>Thermaceae</taxon>
        <taxon>Thermus</taxon>
    </lineage>
</organism>
<gene>
    <name evidence="2" type="ORF">SAMN04488243_10928</name>
</gene>
<dbReference type="Proteomes" id="UP000199446">
    <property type="component" value="Unassembled WGS sequence"/>
</dbReference>
<sequence>MLRTLGGLFLESTPFRKKRPLLLLAYLALEGPKGRRHLQELFWPQAQDAANSLSVALSQLKGAGVEVQGKEVLSTEVECDAVLLKRALGKGHLEEARALYRGRFLEGADDGLGEELEEWVWSTREALAEALLRAYRKEAEKHQALGLVEEGEALWRSALALPGVAEAASEEPPLGAELLPEKVRKAFYAVVWTGPAQAAELLGVEPSDLELLWQKGLLNAQGQPTLKPPLTLEARKVALELARKLPLPEAVALYRAALPLWEPEDQSRGRKALLGQARLQMEDQPQEALEWLEALSPDPEVLLLRARGLERLGRYREARDLLEQVPDSPEASALRGILCFRMGEREEARRYAEKALSGEAYSQGEGWNLLGLLLMGEGRFLEAAEAFSRAAVRFLVAGERTRHLGALGNRAVALAELGKGEEALQEVMREAESYPLLQARLLLNLGVAKERKGLLAEAESLYQEALGLAQGMGNLEAAGRALNNLGALYHRQGLRALAEEAYQKALDLAQAAREHLLLATVLANRAELLGDRASLEEAVRVLEEAGHHFLAARYRARLQG</sequence>
<reference evidence="3" key="1">
    <citation type="submission" date="2016-10" db="EMBL/GenBank/DDBJ databases">
        <authorList>
            <person name="Varghese N."/>
            <person name="Submissions S."/>
        </authorList>
    </citation>
    <scope>NUCLEOTIDE SEQUENCE [LARGE SCALE GENOMIC DNA]</scope>
    <source>
        <strain evidence="3">CGMCC 1.6992</strain>
    </source>
</reference>
<proteinExistence type="predicted"/>
<keyword evidence="3" id="KW-1185">Reference proteome</keyword>
<evidence type="ECO:0000313" key="2">
    <source>
        <dbReference type="EMBL" id="SDE75594.1"/>
    </source>
</evidence>
<dbReference type="InterPro" id="IPR011990">
    <property type="entry name" value="TPR-like_helical_dom_sf"/>
</dbReference>